<protein>
    <submittedName>
        <fullName evidence="1">Uncharacterized protein</fullName>
    </submittedName>
</protein>
<accession>A0A0A8Z2P8</accession>
<dbReference type="AlphaFoldDB" id="A0A0A8Z2P8"/>
<reference evidence="1" key="1">
    <citation type="submission" date="2014-09" db="EMBL/GenBank/DDBJ databases">
        <authorList>
            <person name="Magalhaes I.L.F."/>
            <person name="Oliveira U."/>
            <person name="Santos F.R."/>
            <person name="Vidigal T.H.D.A."/>
            <person name="Brescovit A.D."/>
            <person name="Santos A.J."/>
        </authorList>
    </citation>
    <scope>NUCLEOTIDE SEQUENCE</scope>
    <source>
        <tissue evidence="1">Shoot tissue taken approximately 20 cm above the soil surface</tissue>
    </source>
</reference>
<evidence type="ECO:0000313" key="1">
    <source>
        <dbReference type="EMBL" id="JAD33639.1"/>
    </source>
</evidence>
<name>A0A0A8Z2P8_ARUDO</name>
<reference evidence="1" key="2">
    <citation type="journal article" date="2015" name="Data Brief">
        <title>Shoot transcriptome of the giant reed, Arundo donax.</title>
        <authorList>
            <person name="Barrero R.A."/>
            <person name="Guerrero F.D."/>
            <person name="Moolhuijzen P."/>
            <person name="Goolsby J.A."/>
            <person name="Tidwell J."/>
            <person name="Bellgard S.E."/>
            <person name="Bellgard M.I."/>
        </authorList>
    </citation>
    <scope>NUCLEOTIDE SEQUENCE</scope>
    <source>
        <tissue evidence="1">Shoot tissue taken approximately 20 cm above the soil surface</tissue>
    </source>
</reference>
<organism evidence="1">
    <name type="scientific">Arundo donax</name>
    <name type="common">Giant reed</name>
    <name type="synonym">Donax arundinaceus</name>
    <dbReference type="NCBI Taxonomy" id="35708"/>
    <lineage>
        <taxon>Eukaryota</taxon>
        <taxon>Viridiplantae</taxon>
        <taxon>Streptophyta</taxon>
        <taxon>Embryophyta</taxon>
        <taxon>Tracheophyta</taxon>
        <taxon>Spermatophyta</taxon>
        <taxon>Magnoliopsida</taxon>
        <taxon>Liliopsida</taxon>
        <taxon>Poales</taxon>
        <taxon>Poaceae</taxon>
        <taxon>PACMAD clade</taxon>
        <taxon>Arundinoideae</taxon>
        <taxon>Arundineae</taxon>
        <taxon>Arundo</taxon>
    </lineage>
</organism>
<proteinExistence type="predicted"/>
<dbReference type="EMBL" id="GBRH01264256">
    <property type="protein sequence ID" value="JAD33639.1"/>
    <property type="molecule type" value="Transcribed_RNA"/>
</dbReference>
<sequence length="32" mass="3782">MAACCHGCFQFRALNARCCLLGHQVFDRMRHW</sequence>